<protein>
    <recommendedName>
        <fullName evidence="4">Ribbon-helix-helix protein CopG domain-containing protein</fullName>
    </recommendedName>
</protein>
<name>A0A149TLK4_9PROT</name>
<proteinExistence type="predicted"/>
<evidence type="ECO:0008006" key="4">
    <source>
        <dbReference type="Google" id="ProtNLM"/>
    </source>
</evidence>
<dbReference type="EMBL" id="LHZR01000092">
    <property type="protein sequence ID" value="KXV49673.1"/>
    <property type="molecule type" value="Genomic_DNA"/>
</dbReference>
<reference evidence="2 3" key="1">
    <citation type="submission" date="2015-06" db="EMBL/GenBank/DDBJ databases">
        <title>Improved classification and identification of acetic acid bacteria using matrix-assisted laser desorption/ionization time-of-flight mass spectrometry; Gluconobacter nephelii and Gluconobacter uchimurae are later heterotypic synonyms of Gluconobacter japonicus and Gluconobacter oxydans, respectively.</title>
        <authorList>
            <person name="Li L."/>
            <person name="Cleenwerck I."/>
            <person name="De Vuyst L."/>
            <person name="Vandamme P."/>
        </authorList>
    </citation>
    <scope>NUCLEOTIDE SEQUENCE [LARGE SCALE GENOMIC DNA]</scope>
    <source>
        <strain evidence="2 3">LMG 1768</strain>
    </source>
</reference>
<feature type="region of interest" description="Disordered" evidence="1">
    <location>
        <begin position="22"/>
        <end position="53"/>
    </location>
</feature>
<comment type="caution">
    <text evidence="2">The sequence shown here is derived from an EMBL/GenBank/DDBJ whole genome shotgun (WGS) entry which is preliminary data.</text>
</comment>
<sequence>MAQKPSFKSRPRPSAEEILSAATSAVGKEPPSSRAAEAVRAAREANPSAPPATVKTRHKVVNLNVKVSPLTMKALSEAAQKEGLTQKAILMKALAESGIPVDQADLEIRRAVPWHER</sequence>
<evidence type="ECO:0000313" key="2">
    <source>
        <dbReference type="EMBL" id="KXV49673.1"/>
    </source>
</evidence>
<dbReference type="AlphaFoldDB" id="A0A149TLK4"/>
<evidence type="ECO:0000313" key="3">
    <source>
        <dbReference type="Proteomes" id="UP000075636"/>
    </source>
</evidence>
<gene>
    <name evidence="2" type="ORF">AD945_03850</name>
</gene>
<organism evidence="2 3">
    <name type="scientific">Gluconobacter albidus</name>
    <dbReference type="NCBI Taxonomy" id="318683"/>
    <lineage>
        <taxon>Bacteria</taxon>
        <taxon>Pseudomonadati</taxon>
        <taxon>Pseudomonadota</taxon>
        <taxon>Alphaproteobacteria</taxon>
        <taxon>Acetobacterales</taxon>
        <taxon>Acetobacteraceae</taxon>
        <taxon>Gluconobacter</taxon>
    </lineage>
</organism>
<evidence type="ECO:0000256" key="1">
    <source>
        <dbReference type="SAM" id="MobiDB-lite"/>
    </source>
</evidence>
<accession>A0A149TLK4</accession>
<dbReference type="PATRIC" id="fig|318683.6.peg.3360"/>
<dbReference type="Proteomes" id="UP000075636">
    <property type="component" value="Unassembled WGS sequence"/>
</dbReference>